<dbReference type="AlphaFoldDB" id="A0A077EB31"/>
<sequence>MSTNIIANALRWSNPFNLSDDVFIVFRQSFENNGQDFVGMDRRH</sequence>
<dbReference type="KEGG" id="eao:BD94_0872"/>
<dbReference type="Proteomes" id="UP000028933">
    <property type="component" value="Chromosome"/>
</dbReference>
<evidence type="ECO:0000313" key="2">
    <source>
        <dbReference type="Proteomes" id="UP000028933"/>
    </source>
</evidence>
<proteinExistence type="predicted"/>
<gene>
    <name evidence="1" type="ORF">BD94_0872</name>
</gene>
<name>A0A077EB31_9FLAO</name>
<evidence type="ECO:0000313" key="1">
    <source>
        <dbReference type="EMBL" id="AIL44647.1"/>
    </source>
</evidence>
<dbReference type="HOGENOM" id="CLU_3215626_0_0_10"/>
<dbReference type="EMBL" id="CP007547">
    <property type="protein sequence ID" value="AIL44647.1"/>
    <property type="molecule type" value="Genomic_DNA"/>
</dbReference>
<protein>
    <submittedName>
        <fullName evidence="1">Uncharacterized protein</fullName>
    </submittedName>
</protein>
<dbReference type="STRING" id="1338011.BD94_0872"/>
<organism evidence="1 2">
    <name type="scientific">Elizabethkingia anophelis NUHP1</name>
    <dbReference type="NCBI Taxonomy" id="1338011"/>
    <lineage>
        <taxon>Bacteria</taxon>
        <taxon>Pseudomonadati</taxon>
        <taxon>Bacteroidota</taxon>
        <taxon>Flavobacteriia</taxon>
        <taxon>Flavobacteriales</taxon>
        <taxon>Weeksellaceae</taxon>
        <taxon>Elizabethkingia</taxon>
    </lineage>
</organism>
<reference evidence="1 2" key="1">
    <citation type="journal article" date="2013" name="Lancet">
        <title>First case of E anophelis outbreak in an intensive-care unit.</title>
        <authorList>
            <person name="Teo J."/>
            <person name="Tan S.Y."/>
            <person name="Tay M."/>
            <person name="Ding Y."/>
            <person name="Kjelleberg S."/>
            <person name="Givskov M."/>
            <person name="Lin R.T."/>
            <person name="Yang L."/>
        </authorList>
    </citation>
    <scope>NUCLEOTIDE SEQUENCE [LARGE SCALE GENOMIC DNA]</scope>
    <source>
        <strain evidence="1 2">NUHP1</strain>
    </source>
</reference>
<accession>A0A077EB31</accession>